<evidence type="ECO:0000256" key="4">
    <source>
        <dbReference type="ARBA" id="ARBA00022829"/>
    </source>
</evidence>
<gene>
    <name evidence="7" type="ORF">PM001_LOCUS32345</name>
</gene>
<dbReference type="InterPro" id="IPR019734">
    <property type="entry name" value="TPR_rpt"/>
</dbReference>
<feature type="domain" description="SAP" evidence="5">
    <location>
        <begin position="1787"/>
        <end position="1821"/>
    </location>
</feature>
<dbReference type="PROSITE" id="PS51700">
    <property type="entry name" value="SEPARIN"/>
    <property type="match status" value="1"/>
</dbReference>
<dbReference type="InterPro" id="IPR005314">
    <property type="entry name" value="Peptidase_C50"/>
</dbReference>
<dbReference type="Pfam" id="PF03568">
    <property type="entry name" value="Separin_C"/>
    <property type="match status" value="1"/>
</dbReference>
<evidence type="ECO:0000259" key="5">
    <source>
        <dbReference type="PROSITE" id="PS50800"/>
    </source>
</evidence>
<dbReference type="GO" id="GO:0004197">
    <property type="term" value="F:cysteine-type endopeptidase activity"/>
    <property type="evidence" value="ECO:0007669"/>
    <property type="project" value="InterPro"/>
</dbReference>
<dbReference type="InterPro" id="IPR030397">
    <property type="entry name" value="SEPARIN_core_dom"/>
</dbReference>
<dbReference type="EMBL" id="CAKLBY020000378">
    <property type="protein sequence ID" value="CAK7947195.1"/>
    <property type="molecule type" value="Genomic_DNA"/>
</dbReference>
<dbReference type="GO" id="GO:0005634">
    <property type="term" value="C:nucleus"/>
    <property type="evidence" value="ECO:0007669"/>
    <property type="project" value="InterPro"/>
</dbReference>
<accession>A0AAV1VLK5</accession>
<dbReference type="GO" id="GO:0072686">
    <property type="term" value="C:mitotic spindle"/>
    <property type="evidence" value="ECO:0007669"/>
    <property type="project" value="TreeGrafter"/>
</dbReference>
<dbReference type="Proteomes" id="UP001162060">
    <property type="component" value="Unassembled WGS sequence"/>
</dbReference>
<dbReference type="SUPFAM" id="SSF48452">
    <property type="entry name" value="TPR-like"/>
    <property type="match status" value="1"/>
</dbReference>
<organism evidence="7 8">
    <name type="scientific">Peronospora matthiolae</name>
    <dbReference type="NCBI Taxonomy" id="2874970"/>
    <lineage>
        <taxon>Eukaryota</taxon>
        <taxon>Sar</taxon>
        <taxon>Stramenopiles</taxon>
        <taxon>Oomycota</taxon>
        <taxon>Peronosporomycetes</taxon>
        <taxon>Peronosporales</taxon>
        <taxon>Peronosporaceae</taxon>
        <taxon>Peronospora</taxon>
    </lineage>
</organism>
<dbReference type="EC" id="3.4.22.49" evidence="2"/>
<dbReference type="SMART" id="SM00513">
    <property type="entry name" value="SAP"/>
    <property type="match status" value="1"/>
</dbReference>
<dbReference type="InterPro" id="IPR011990">
    <property type="entry name" value="TPR-like_helical_dom_sf"/>
</dbReference>
<dbReference type="PROSITE" id="PS50800">
    <property type="entry name" value="SAP"/>
    <property type="match status" value="1"/>
</dbReference>
<protein>
    <recommendedName>
        <fullName evidence="2">separase</fullName>
        <ecNumber evidence="2">3.4.22.49</ecNumber>
    </recommendedName>
</protein>
<evidence type="ECO:0000256" key="1">
    <source>
        <dbReference type="ARBA" id="ARBA00000451"/>
    </source>
</evidence>
<evidence type="ECO:0000313" key="7">
    <source>
        <dbReference type="EMBL" id="CAK7947195.1"/>
    </source>
</evidence>
<evidence type="ECO:0000256" key="2">
    <source>
        <dbReference type="ARBA" id="ARBA00012489"/>
    </source>
</evidence>
<dbReference type="PANTHER" id="PTHR12792:SF0">
    <property type="entry name" value="SEPARIN"/>
    <property type="match status" value="1"/>
</dbReference>
<dbReference type="InterPro" id="IPR003034">
    <property type="entry name" value="SAP_dom"/>
</dbReference>
<dbReference type="InterPro" id="IPR036361">
    <property type="entry name" value="SAP_dom_sf"/>
</dbReference>
<dbReference type="GO" id="GO:0005737">
    <property type="term" value="C:cytoplasm"/>
    <property type="evidence" value="ECO:0007669"/>
    <property type="project" value="TreeGrafter"/>
</dbReference>
<comment type="caution">
    <text evidence="7">The sequence shown here is derived from an EMBL/GenBank/DDBJ whole genome shotgun (WGS) entry which is preliminary data.</text>
</comment>
<name>A0AAV1VLK5_9STRA</name>
<comment type="catalytic activity">
    <reaction evidence="1">
        <text>All bonds known to be hydrolyzed by this endopeptidase have arginine in P1 and an acidic residue in P4. P6 is often occupied by an acidic residue or by a hydroxy-amino-acid residue, the phosphorylation of which enhances cleavage.</text>
        <dbReference type="EC" id="3.4.22.49"/>
    </reaction>
</comment>
<dbReference type="SMART" id="SM00028">
    <property type="entry name" value="TPR"/>
    <property type="match status" value="2"/>
</dbReference>
<dbReference type="GO" id="GO:0006508">
    <property type="term" value="P:proteolysis"/>
    <property type="evidence" value="ECO:0007669"/>
    <property type="project" value="InterPro"/>
</dbReference>
<evidence type="ECO:0000256" key="3">
    <source>
        <dbReference type="ARBA" id="ARBA00022801"/>
    </source>
</evidence>
<proteinExistence type="predicted"/>
<sequence length="2078" mass="230640">MHGAKLEQLTLVQRRGTATKTLACFTAQAAALTHNVKAHSKETSVVLAALNAAIERRQPAWLTQGQTGERERKRQRTSEGRRKEVVFAAQLVQSVVKVYAAMDVGTATAEDKDDLVAALDLACVALYVVCALAHVVRLGDLVVENLLYQVAKKYAEIPNMRKVASCIATCVHVRLWNEHTKLCGESSEIDAATSNLIAHLRDEVKIDFAAVVAKKLALVAEFPRPTSFHTVHYARLLLGHTSLCVTLLAAAENYGAVRLVAETTLSPWIDYVRALSDQNSKLASSFSDRTFRLLWKCAAAVDSGDQNASKANSAALLFRSTALTFVLRCSNYLSLYFIQQVFRVGVQHERSSKRSHQGLEDVCAFYDRSENALLRTCPNSSQSYKSESFEWEYIQWLEHFASICESLGMHLKSATILEAAVNYARMYGNTEAIQSCLLFSIAGALLRASGDEKRDDDIQSEAGSSRATFDKRLGSEADRTIRELVHSTSSDKLVARYEKASSAYLGKFEVFVASSFESLRLPCFSVYAPFVMRCLKRSSISMYNYGISAQHSTSDQLRHQVVTSFGVMCKVIKELRETFDETDSGVIEALIVEELRLHRMAVVLIVRCCVADARSSTPSESALHAISCHVDLIRELLHNAMMGTKPGELILQRVLGDLKSVARDCYSFATQYYKTGNYQETISLLTEVFQLAEKYVQCLMRNSTTADEMHTAHAQLKLDDIASLLAHCYREQGDVVRSRQFAEYSLMYCADIHQKIPQASVSKYVLCVLDELKKSVDGAIEFIVSAFKAFLNTIARVFKSRYISDDRIVLLWIAFRHAFECASAKTMDSALAEDCVEIARSDGVSAESRVRLCGMLQSCLDDQFMKLRLKVTEGESFHDILLDVSQCLARRKYVYCSCYIKRDFNAAVEALLLVHHSLTVAVKKLQFVAGAPSVDIGGVYGWRGVIAMEITVIASYAGLSANDVTRENIIISENGAIADIEQCLKYWDGRYTSGILFDAPYMICCLQSICNTLSITSCSPLEEVARKLLKTLQCLAGDIITPVPWLLGSAGSVNRSVLESDVAALEDVGINSELRLFELVDKALLAAEISRADDNKGQTCQHLHDAMATLGDIKPSQRQYQTALFAKAVRMREYVAHVILSDLYFHEGRSKCAIAEAKAALRICWKMAKKCTALSSSTECPAGFELPSELTPVKSQQRKSGYLLNFMALESSSWDVLLAAKMILCRIASLYALCDQPRRATVYLTEAMRLVSGLNLGFFRRSPFYEYAELELNASHLETAKVAISLLSCRQKREAYGVEGDRADCAMASWHHSYIESDLAFLEQRCMEIVQWGDVYQNEGDYPQALACFVRAIEALDTVGNQEHIDSKRLSRAKVRCWRKYTRLQSQICDFSDSAAIEALLISMKRLKQSIEACDTHLERVKCLLELGRINLRLLRSASHRAFTSLSQTIAFLEEAYLLGDRLCIAHLNQELRTALGMTYFAEIEDNTGSKDDSVADNNRVRFISWMSCALLANAGSTGMVAVKEASSVELGNDASSRDSLMVQLEHLATSSAARHELKSHKYLTNMAKSINKQVEQLPDNWIIVSVTISLSHELMITRLPTNGHTPVSFRLPGVVWVTFIREVDAIIQDSREVLSGHTAEEASSWNTKQKENWWRARELLDKRIDNALVSMQETLGFWRCLLVGGPSTPERIERCWDLLVARKQGSVRLAERNQTLLCAIANSLQCLSDREVIDGLKHIAAEMGAPISDSTAHEALSVLRSEQNDTRSSLSTATLSNSAKLSTGRLARMKVGEMRQLLAAEGLSTDGSKKAMIERLNAVRAAAFSSDHRLPTKPSANRFCAILILHHELQQFPWEGMDVMGLSSGVTRMPSLDLIVQNAKCSRFVRRDRVQFLLNPAGDLRSTQHQLGPILAEGTTAYGWGGTVGEVPDPDELRNTLAASDLFIYCGHGSGEAYLPRDKVLGLQPDCSAALLFGCSSGRLEREGIFGPHGAVLAYLRAGSPAVLAMLWDVTDRDIDKLSVKILQDWLLANSEDRDGLSHRRPSLAEVLQDSRSVCKLKYLNGHAAICYGLPLYVASH</sequence>
<reference evidence="7" key="1">
    <citation type="submission" date="2024-01" db="EMBL/GenBank/DDBJ databases">
        <authorList>
            <person name="Webb A."/>
        </authorList>
    </citation>
    <scope>NUCLEOTIDE SEQUENCE</scope>
    <source>
        <strain evidence="7">Pm1</strain>
    </source>
</reference>
<dbReference type="PANTHER" id="PTHR12792">
    <property type="entry name" value="EXTRA SPINDLE POLES 1-RELATED"/>
    <property type="match status" value="1"/>
</dbReference>
<evidence type="ECO:0000313" key="8">
    <source>
        <dbReference type="Proteomes" id="UP001162060"/>
    </source>
</evidence>
<keyword evidence="3" id="KW-0378">Hydrolase</keyword>
<feature type="domain" description="Peptidase C50" evidence="6">
    <location>
        <begin position="1888"/>
        <end position="1987"/>
    </location>
</feature>
<evidence type="ECO:0000259" key="6">
    <source>
        <dbReference type="PROSITE" id="PS51700"/>
    </source>
</evidence>
<keyword evidence="4" id="KW-0159">Chromosome partition</keyword>
<dbReference type="Gene3D" id="1.10.720.30">
    <property type="entry name" value="SAP domain"/>
    <property type="match status" value="1"/>
</dbReference>
<dbReference type="GO" id="GO:0051307">
    <property type="term" value="P:meiotic chromosome separation"/>
    <property type="evidence" value="ECO:0007669"/>
    <property type="project" value="TreeGrafter"/>
</dbReference>